<feature type="signal peptide" evidence="1">
    <location>
        <begin position="1"/>
        <end position="16"/>
    </location>
</feature>
<reference evidence="2" key="1">
    <citation type="submission" date="2023-10" db="EMBL/GenBank/DDBJ databases">
        <authorList>
            <person name="Chen Y."/>
            <person name="Shah S."/>
            <person name="Dougan E. K."/>
            <person name="Thang M."/>
            <person name="Chan C."/>
        </authorList>
    </citation>
    <scope>NUCLEOTIDE SEQUENCE [LARGE SCALE GENOMIC DNA]</scope>
</reference>
<accession>A0ABN9X8Q5</accession>
<dbReference type="EMBL" id="CAUYUJ010020095">
    <property type="protein sequence ID" value="CAK0895846.1"/>
    <property type="molecule type" value="Genomic_DNA"/>
</dbReference>
<protein>
    <recommendedName>
        <fullName evidence="4">Subtilisin</fullName>
    </recommendedName>
</protein>
<name>A0ABN9X8Q5_9DINO</name>
<proteinExistence type="predicted"/>
<feature type="chain" id="PRO_5045312065" description="Subtilisin" evidence="1">
    <location>
        <begin position="17"/>
        <end position="330"/>
    </location>
</feature>
<evidence type="ECO:0000256" key="1">
    <source>
        <dbReference type="SAM" id="SignalP"/>
    </source>
</evidence>
<dbReference type="Proteomes" id="UP001189429">
    <property type="component" value="Unassembled WGS sequence"/>
</dbReference>
<keyword evidence="1" id="KW-0732">Signal</keyword>
<evidence type="ECO:0000313" key="3">
    <source>
        <dbReference type="Proteomes" id="UP001189429"/>
    </source>
</evidence>
<sequence length="330" mass="34599">MGKLSLLLLLLPAADARLRGFKAQELPAVEAPAQEAPPVISCDQQSAAQPETLDSDFDELALLQRNMTPSQGMHQKSAEEWLAHLGDHETKISAAETVLPDDMVASQLAKLSSQGCADDPLWRDADGDSCEIYRFAIESGKATREAACNGGGEVPPPRGLRGAAAATVVADATAKIFCPATCGLCPPAPAPSTATEQGVDGLDDVNFLQVGVSSASGVAKKSIASWEEHMSDHDSRITPDQQVLDSDAVALQESKLQRGEGCADDPLWRDADGDGCEIYRFAIESGKGTRELICNGGGESPPSVALRGAPRAWVADATARVFCPVTCGVC</sequence>
<comment type="caution">
    <text evidence="2">The sequence shown here is derived from an EMBL/GenBank/DDBJ whole genome shotgun (WGS) entry which is preliminary data.</text>
</comment>
<organism evidence="2 3">
    <name type="scientific">Prorocentrum cordatum</name>
    <dbReference type="NCBI Taxonomy" id="2364126"/>
    <lineage>
        <taxon>Eukaryota</taxon>
        <taxon>Sar</taxon>
        <taxon>Alveolata</taxon>
        <taxon>Dinophyceae</taxon>
        <taxon>Prorocentrales</taxon>
        <taxon>Prorocentraceae</taxon>
        <taxon>Prorocentrum</taxon>
    </lineage>
</organism>
<gene>
    <name evidence="2" type="ORF">PCOR1329_LOCUS74465</name>
</gene>
<evidence type="ECO:0000313" key="2">
    <source>
        <dbReference type="EMBL" id="CAK0895846.1"/>
    </source>
</evidence>
<keyword evidence="3" id="KW-1185">Reference proteome</keyword>
<evidence type="ECO:0008006" key="4">
    <source>
        <dbReference type="Google" id="ProtNLM"/>
    </source>
</evidence>